<accession>A0ABN3WIU1</accession>
<evidence type="ECO:0008006" key="3">
    <source>
        <dbReference type="Google" id="ProtNLM"/>
    </source>
</evidence>
<organism evidence="1 2">
    <name type="scientific">Streptomyces thioluteus</name>
    <dbReference type="NCBI Taxonomy" id="66431"/>
    <lineage>
        <taxon>Bacteria</taxon>
        <taxon>Bacillati</taxon>
        <taxon>Actinomycetota</taxon>
        <taxon>Actinomycetes</taxon>
        <taxon>Kitasatosporales</taxon>
        <taxon>Streptomycetaceae</taxon>
        <taxon>Streptomyces</taxon>
    </lineage>
</organism>
<name>A0ABN3WIU1_STRTU</name>
<proteinExistence type="predicted"/>
<evidence type="ECO:0000313" key="2">
    <source>
        <dbReference type="Proteomes" id="UP001501102"/>
    </source>
</evidence>
<dbReference type="Proteomes" id="UP001501102">
    <property type="component" value="Unassembled WGS sequence"/>
</dbReference>
<sequence>MAVSTEIVRDAGDEHTLAVVLGHDTDTNALTGSVTLLDLGAEDPALRIVALPEASGDALVPLMREAATVAREAGGTALRWVTESDETDRPALEELGAVEGDEVHRWWRLELAPEGPASENPASENPASGEAAAFRLTREDALFEVEFDGATAVLAHDREEEGTAAGLTELTAAVVAKVRAERPGTREVLAYAAPDDDHLNSALSAAGFAPTRQRAVEYHLPL</sequence>
<evidence type="ECO:0000313" key="1">
    <source>
        <dbReference type="EMBL" id="GAA2916163.1"/>
    </source>
</evidence>
<protein>
    <recommendedName>
        <fullName evidence="3">N-acetyltransferase</fullName>
    </recommendedName>
</protein>
<gene>
    <name evidence="1" type="ORF">GCM10020221_10000</name>
</gene>
<keyword evidence="2" id="KW-1185">Reference proteome</keyword>
<comment type="caution">
    <text evidence="1">The sequence shown here is derived from an EMBL/GenBank/DDBJ whole genome shotgun (WGS) entry which is preliminary data.</text>
</comment>
<dbReference type="EMBL" id="BAAAXZ010000036">
    <property type="protein sequence ID" value="GAA2916163.1"/>
    <property type="molecule type" value="Genomic_DNA"/>
</dbReference>
<reference evidence="1 2" key="1">
    <citation type="journal article" date="2019" name="Int. J. Syst. Evol. Microbiol.">
        <title>The Global Catalogue of Microorganisms (GCM) 10K type strain sequencing project: providing services to taxonomists for standard genome sequencing and annotation.</title>
        <authorList>
            <consortium name="The Broad Institute Genomics Platform"/>
            <consortium name="The Broad Institute Genome Sequencing Center for Infectious Disease"/>
            <person name="Wu L."/>
            <person name="Ma J."/>
        </authorList>
    </citation>
    <scope>NUCLEOTIDE SEQUENCE [LARGE SCALE GENOMIC DNA]</scope>
    <source>
        <strain evidence="1 2">JCM 4087</strain>
    </source>
</reference>
<dbReference type="RefSeq" id="WP_344961064.1">
    <property type="nucleotide sequence ID" value="NZ_BAAAXZ010000036.1"/>
</dbReference>